<proteinExistence type="predicted"/>
<reference evidence="1 2" key="1">
    <citation type="submission" date="2020-04" db="EMBL/GenBank/DDBJ databases">
        <authorList>
            <person name="Hitch T.C.A."/>
            <person name="Wylensek D."/>
            <person name="Clavel T."/>
        </authorList>
    </citation>
    <scope>NUCLEOTIDE SEQUENCE [LARGE SCALE GENOMIC DNA]</scope>
    <source>
        <strain evidence="1 2">BSM-383-APC-22F</strain>
    </source>
</reference>
<dbReference type="PRINTS" id="PR01607">
    <property type="entry name" value="APYRASEFAMLY"/>
</dbReference>
<dbReference type="RefSeq" id="WP_168964745.1">
    <property type="nucleotide sequence ID" value="NZ_CAMNNH010000028.1"/>
</dbReference>
<dbReference type="Gene3D" id="3.60.21.10">
    <property type="match status" value="1"/>
</dbReference>
<dbReference type="GO" id="GO:0009166">
    <property type="term" value="P:nucleotide catabolic process"/>
    <property type="evidence" value="ECO:0007669"/>
    <property type="project" value="InterPro"/>
</dbReference>
<evidence type="ECO:0000313" key="1">
    <source>
        <dbReference type="EMBL" id="NME43746.1"/>
    </source>
</evidence>
<accession>A0A7X9NH08</accession>
<comment type="caution">
    <text evidence="1">The sequence shown here is derived from an EMBL/GenBank/DDBJ whole genome shotgun (WGS) entry which is preliminary data.</text>
</comment>
<dbReference type="SUPFAM" id="SSF56300">
    <property type="entry name" value="Metallo-dependent phosphatases"/>
    <property type="match status" value="1"/>
</dbReference>
<protein>
    <submittedName>
        <fullName evidence="1">Uncharacterized protein</fullName>
    </submittedName>
</protein>
<dbReference type="Proteomes" id="UP000540014">
    <property type="component" value="Unassembled WGS sequence"/>
</dbReference>
<name>A0A7X9NH08_9FIRM</name>
<dbReference type="InterPro" id="IPR029052">
    <property type="entry name" value="Metallo-depent_PP-like"/>
</dbReference>
<evidence type="ECO:0000313" key="2">
    <source>
        <dbReference type="Proteomes" id="UP000540014"/>
    </source>
</evidence>
<dbReference type="GO" id="GO:0016787">
    <property type="term" value="F:hydrolase activity"/>
    <property type="evidence" value="ECO:0007669"/>
    <property type="project" value="InterPro"/>
</dbReference>
<dbReference type="InterPro" id="IPR006179">
    <property type="entry name" value="5_nucleotidase/apyrase"/>
</dbReference>
<dbReference type="EMBL" id="JABAFR010000004">
    <property type="protein sequence ID" value="NME43746.1"/>
    <property type="molecule type" value="Genomic_DNA"/>
</dbReference>
<dbReference type="AlphaFoldDB" id="A0A7X9NH08"/>
<gene>
    <name evidence="1" type="ORF">HF861_02475</name>
</gene>
<sequence>MIAQGVDGIDVIIDGHSHSQENEIVNDTLIVQTGSNGEAVGQLELTFDEEGVKAQETLKTAADLVDVEPLATVENEIASINASQ</sequence>
<organism evidence="1 2">
    <name type="scientific">Faecalicoccus pleomorphus</name>
    <dbReference type="NCBI Taxonomy" id="1323"/>
    <lineage>
        <taxon>Bacteria</taxon>
        <taxon>Bacillati</taxon>
        <taxon>Bacillota</taxon>
        <taxon>Erysipelotrichia</taxon>
        <taxon>Erysipelotrichales</taxon>
        <taxon>Erysipelotrichaceae</taxon>
        <taxon>Faecalicoccus</taxon>
    </lineage>
</organism>